<dbReference type="GO" id="GO:0004722">
    <property type="term" value="F:protein serine/threonine phosphatase activity"/>
    <property type="evidence" value="ECO:0007669"/>
    <property type="project" value="UniProtKB-EC"/>
</dbReference>
<evidence type="ECO:0000256" key="7">
    <source>
        <dbReference type="ARBA" id="ARBA00023211"/>
    </source>
</evidence>
<dbReference type="STRING" id="67767.A0A0J7KTX9"/>
<dbReference type="Pfam" id="PF14580">
    <property type="entry name" value="LRR_9"/>
    <property type="match status" value="1"/>
</dbReference>
<evidence type="ECO:0000256" key="2">
    <source>
        <dbReference type="ARBA" id="ARBA00022614"/>
    </source>
</evidence>
<evidence type="ECO:0000256" key="4">
    <source>
        <dbReference type="ARBA" id="ARBA00022737"/>
    </source>
</evidence>
<evidence type="ECO:0000313" key="11">
    <source>
        <dbReference type="Proteomes" id="UP000036403"/>
    </source>
</evidence>
<dbReference type="InterPro" id="IPR003591">
    <property type="entry name" value="Leu-rich_rpt_typical-subtyp"/>
</dbReference>
<evidence type="ECO:0000256" key="3">
    <source>
        <dbReference type="ARBA" id="ARBA00022723"/>
    </source>
</evidence>
<evidence type="ECO:0000313" key="10">
    <source>
        <dbReference type="EMBL" id="KMQ93778.1"/>
    </source>
</evidence>
<comment type="similarity">
    <text evidence="8">Belongs to the PPP phosphatase family.</text>
</comment>
<keyword evidence="7" id="KW-0464">Manganese</keyword>
<dbReference type="PROSITE" id="PS00125">
    <property type="entry name" value="SER_THR_PHOSPHATASE"/>
    <property type="match status" value="1"/>
</dbReference>
<sequence>MEVENEREESEEPEKILIIDPDSEELDFNHSRLTKLENLEPLTQVRRLCFTWNLIKKIENLDTLTTLVELELRDNQITNIENLDALVNLELLDLSFNRIKKIEGLENLLNLQKLFLSSNKILHIENVSHLANLTTLELGDNKIREIENLEGLQKLTNLFLEGIENCPGLTTLDLANNKIKKIQNMNHLENLEEFWMNNNEIEDWNTLESLTANKKLQTVYLEHNPIVKDPNYRRKIMLLLPWLEQLDATLYPGTGTMEEKASLKELDQWIEQLNDCKQLTESQVKTLCDKAKEILAKESNVQEVKCPVTVCGDVHGQFHDLMELFRIGGKSPDTNYLFMGDYVDRGYYSVETVTLLVALKVRYRERITILRGNHESRQITQVYGFYDECLRKYGNANVWKFFTDLFDYLPLTALVDGQIFCLHGGLSPSIDTLDHIRALDRLQEVPHEGPMCDLLWSDPDDRGGWGISPRGAGYTFGQDISETFNHSNGLTLVSRAHQLVMEGYNWCHDRNVVTIFSAPNYCYRCGNQAAIMELDDALKYSFLQFDPAPRRGEPHVTRRTPDYFL</sequence>
<keyword evidence="11" id="KW-1185">Reference proteome</keyword>
<dbReference type="Gene3D" id="3.80.10.10">
    <property type="entry name" value="Ribonuclease Inhibitor"/>
    <property type="match status" value="2"/>
</dbReference>
<dbReference type="SMART" id="SM00156">
    <property type="entry name" value="PP2Ac"/>
    <property type="match status" value="1"/>
</dbReference>
<dbReference type="InterPro" id="IPR006186">
    <property type="entry name" value="Ser/Thr-sp_prot-phosphatase"/>
</dbReference>
<dbReference type="PANTHER" id="PTHR45619">
    <property type="entry name" value="SERINE/THREONINE-PROTEIN PHOSPHATASE PP2A-RELATED"/>
    <property type="match status" value="1"/>
</dbReference>
<dbReference type="InterPro" id="IPR004843">
    <property type="entry name" value="Calcineurin-like_PHP"/>
</dbReference>
<name>A0A0J7KTX9_LASNI</name>
<dbReference type="SMART" id="SM00365">
    <property type="entry name" value="LRR_SD22"/>
    <property type="match status" value="8"/>
</dbReference>
<accession>A0A0J7KTX9</accession>
<keyword evidence="3" id="KW-0479">Metal-binding</keyword>
<comment type="catalytic activity">
    <reaction evidence="8">
        <text>O-phospho-L-threonyl-[protein] + H2O = L-threonyl-[protein] + phosphate</text>
        <dbReference type="Rhea" id="RHEA:47004"/>
        <dbReference type="Rhea" id="RHEA-COMP:11060"/>
        <dbReference type="Rhea" id="RHEA-COMP:11605"/>
        <dbReference type="ChEBI" id="CHEBI:15377"/>
        <dbReference type="ChEBI" id="CHEBI:30013"/>
        <dbReference type="ChEBI" id="CHEBI:43474"/>
        <dbReference type="ChEBI" id="CHEBI:61977"/>
        <dbReference type="EC" id="3.1.3.16"/>
    </reaction>
</comment>
<keyword evidence="4" id="KW-0677">Repeat</keyword>
<dbReference type="Gene3D" id="3.60.21.10">
    <property type="match status" value="1"/>
</dbReference>
<dbReference type="EMBL" id="LBMM01003233">
    <property type="protein sequence ID" value="KMQ93778.1"/>
    <property type="molecule type" value="Genomic_DNA"/>
</dbReference>
<dbReference type="GO" id="GO:0046872">
    <property type="term" value="F:metal ion binding"/>
    <property type="evidence" value="ECO:0007669"/>
    <property type="project" value="UniProtKB-KW"/>
</dbReference>
<dbReference type="FunFam" id="3.60.21.10:FF:000003">
    <property type="entry name" value="Serine/threonine-protein phosphatase"/>
    <property type="match status" value="1"/>
</dbReference>
<keyword evidence="6" id="KW-0904">Protein phosphatase</keyword>
<dbReference type="PRINTS" id="PR00114">
    <property type="entry name" value="STPHPHTASE"/>
</dbReference>
<evidence type="ECO:0000256" key="5">
    <source>
        <dbReference type="ARBA" id="ARBA00022801"/>
    </source>
</evidence>
<dbReference type="SMART" id="SM00369">
    <property type="entry name" value="LRR_TYP"/>
    <property type="match status" value="5"/>
</dbReference>
<dbReference type="InterPro" id="IPR032675">
    <property type="entry name" value="LRR_dom_sf"/>
</dbReference>
<gene>
    <name evidence="10" type="ORF">RF55_6095</name>
</gene>
<comment type="cofactor">
    <cofactor evidence="1">
        <name>Mn(2+)</name>
        <dbReference type="ChEBI" id="CHEBI:29035"/>
    </cofactor>
</comment>
<dbReference type="SUPFAM" id="SSF56300">
    <property type="entry name" value="Metallo-dependent phosphatases"/>
    <property type="match status" value="1"/>
</dbReference>
<dbReference type="AlphaFoldDB" id="A0A0J7KTX9"/>
<dbReference type="InterPro" id="IPR001611">
    <property type="entry name" value="Leu-rich_rpt"/>
</dbReference>
<dbReference type="Proteomes" id="UP000036403">
    <property type="component" value="Unassembled WGS sequence"/>
</dbReference>
<keyword evidence="5 8" id="KW-0378">Hydrolase</keyword>
<protein>
    <recommendedName>
        <fullName evidence="8">Serine/threonine-protein phosphatase</fullName>
        <ecNumber evidence="8">3.1.3.16</ecNumber>
    </recommendedName>
</protein>
<dbReference type="CDD" id="cd07415">
    <property type="entry name" value="MPP_PP2A_PP4_PP6"/>
    <property type="match status" value="1"/>
</dbReference>
<organism evidence="10 11">
    <name type="scientific">Lasius niger</name>
    <name type="common">Black garden ant</name>
    <dbReference type="NCBI Taxonomy" id="67767"/>
    <lineage>
        <taxon>Eukaryota</taxon>
        <taxon>Metazoa</taxon>
        <taxon>Ecdysozoa</taxon>
        <taxon>Arthropoda</taxon>
        <taxon>Hexapoda</taxon>
        <taxon>Insecta</taxon>
        <taxon>Pterygota</taxon>
        <taxon>Neoptera</taxon>
        <taxon>Endopterygota</taxon>
        <taxon>Hymenoptera</taxon>
        <taxon>Apocrita</taxon>
        <taxon>Aculeata</taxon>
        <taxon>Formicoidea</taxon>
        <taxon>Formicidae</taxon>
        <taxon>Formicinae</taxon>
        <taxon>Lasius</taxon>
        <taxon>Lasius</taxon>
    </lineage>
</organism>
<dbReference type="OrthoDB" id="1930084at2759"/>
<dbReference type="Pfam" id="PF00149">
    <property type="entry name" value="Metallophos"/>
    <property type="match status" value="1"/>
</dbReference>
<dbReference type="SUPFAM" id="SSF52058">
    <property type="entry name" value="L domain-like"/>
    <property type="match status" value="1"/>
</dbReference>
<evidence type="ECO:0000256" key="1">
    <source>
        <dbReference type="ARBA" id="ARBA00001936"/>
    </source>
</evidence>
<dbReference type="PaxDb" id="67767-A0A0J7KTX9"/>
<feature type="domain" description="Serine/threonine specific protein phosphatases" evidence="9">
    <location>
        <begin position="370"/>
        <end position="375"/>
    </location>
</feature>
<evidence type="ECO:0000256" key="8">
    <source>
        <dbReference type="RuleBase" id="RU004273"/>
    </source>
</evidence>
<evidence type="ECO:0000259" key="9">
    <source>
        <dbReference type="PROSITE" id="PS00125"/>
    </source>
</evidence>
<reference evidence="10 11" key="1">
    <citation type="submission" date="2015-04" db="EMBL/GenBank/DDBJ databases">
        <title>Lasius niger genome sequencing.</title>
        <authorList>
            <person name="Konorov E.A."/>
            <person name="Nikitin M.A."/>
            <person name="Kirill M.V."/>
            <person name="Chang P."/>
        </authorList>
    </citation>
    <scope>NUCLEOTIDE SEQUENCE [LARGE SCALE GENOMIC DNA]</scope>
    <source>
        <tissue evidence="10">Whole</tissue>
    </source>
</reference>
<keyword evidence="2" id="KW-0433">Leucine-rich repeat</keyword>
<proteinExistence type="inferred from homology"/>
<dbReference type="EC" id="3.1.3.16" evidence="8"/>
<comment type="caution">
    <text evidence="10">The sequence shown here is derived from an EMBL/GenBank/DDBJ whole genome shotgun (WGS) entry which is preliminary data.</text>
</comment>
<dbReference type="Pfam" id="PF12799">
    <property type="entry name" value="LRR_4"/>
    <property type="match status" value="1"/>
</dbReference>
<evidence type="ECO:0000256" key="6">
    <source>
        <dbReference type="ARBA" id="ARBA00022912"/>
    </source>
</evidence>
<dbReference type="InterPro" id="IPR029052">
    <property type="entry name" value="Metallo-depent_PP-like"/>
</dbReference>
<dbReference type="PROSITE" id="PS51450">
    <property type="entry name" value="LRR"/>
    <property type="match status" value="6"/>
</dbReference>
<dbReference type="InterPro" id="IPR047129">
    <property type="entry name" value="PPA2-like"/>
</dbReference>
<dbReference type="InterPro" id="IPR025875">
    <property type="entry name" value="Leu-rich_rpt_4"/>
</dbReference>